<dbReference type="Pfam" id="PF13445">
    <property type="entry name" value="zf-RING_UBOX"/>
    <property type="match status" value="1"/>
</dbReference>
<dbReference type="InterPro" id="IPR027370">
    <property type="entry name" value="Znf-RING_euk"/>
</dbReference>
<evidence type="ECO:0000256" key="2">
    <source>
        <dbReference type="ARBA" id="ARBA00022771"/>
    </source>
</evidence>
<dbReference type="InterPro" id="IPR017907">
    <property type="entry name" value="Znf_RING_CS"/>
</dbReference>
<protein>
    <recommendedName>
        <fullName evidence="5">RING-type domain-containing protein</fullName>
    </recommendedName>
</protein>
<evidence type="ECO:0000256" key="4">
    <source>
        <dbReference type="PROSITE-ProRule" id="PRU00175"/>
    </source>
</evidence>
<dbReference type="InterPro" id="IPR013083">
    <property type="entry name" value="Znf_RING/FYVE/PHD"/>
</dbReference>
<feature type="domain" description="RING-type" evidence="5">
    <location>
        <begin position="40"/>
        <end position="89"/>
    </location>
</feature>
<evidence type="ECO:0000259" key="5">
    <source>
        <dbReference type="PROSITE" id="PS50089"/>
    </source>
</evidence>
<keyword evidence="3" id="KW-0862">Zinc</keyword>
<dbReference type="PANTHER" id="PTHR25462">
    <property type="entry name" value="BONUS, ISOFORM C-RELATED"/>
    <property type="match status" value="1"/>
</dbReference>
<comment type="caution">
    <text evidence="6">The sequence shown here is derived from an EMBL/GenBank/DDBJ whole genome shotgun (WGS) entry which is preliminary data.</text>
</comment>
<gene>
    <name evidence="6" type="ORF">BOX15_Mlig000345g1</name>
</gene>
<proteinExistence type="predicted"/>
<dbReference type="GO" id="GO:0005654">
    <property type="term" value="C:nucleoplasm"/>
    <property type="evidence" value="ECO:0007669"/>
    <property type="project" value="TreeGrafter"/>
</dbReference>
<dbReference type="OrthoDB" id="9992988at2759"/>
<name>A0A267H8T8_9PLAT</name>
<dbReference type="PROSITE" id="PS50089">
    <property type="entry name" value="ZF_RING_2"/>
    <property type="match status" value="1"/>
</dbReference>
<dbReference type="InterPro" id="IPR001841">
    <property type="entry name" value="Znf_RING"/>
</dbReference>
<accession>A0A267H8T8</accession>
<dbReference type="STRING" id="282301.A0A267H8T8"/>
<dbReference type="EMBL" id="NIVC01000016">
    <property type="protein sequence ID" value="PAA94084.1"/>
    <property type="molecule type" value="Genomic_DNA"/>
</dbReference>
<dbReference type="PANTHER" id="PTHR25462:SF296">
    <property type="entry name" value="MEIOTIC P26, ISOFORM F"/>
    <property type="match status" value="1"/>
</dbReference>
<evidence type="ECO:0000256" key="1">
    <source>
        <dbReference type="ARBA" id="ARBA00022723"/>
    </source>
</evidence>
<feature type="non-terminal residue" evidence="6">
    <location>
        <position position="1"/>
    </location>
</feature>
<dbReference type="GO" id="GO:0061630">
    <property type="term" value="F:ubiquitin protein ligase activity"/>
    <property type="evidence" value="ECO:0007669"/>
    <property type="project" value="TreeGrafter"/>
</dbReference>
<evidence type="ECO:0000313" key="6">
    <source>
        <dbReference type="EMBL" id="PAA94084.1"/>
    </source>
</evidence>
<keyword evidence="2 4" id="KW-0863">Zinc-finger</keyword>
<dbReference type="Gene3D" id="3.30.40.10">
    <property type="entry name" value="Zinc/RING finger domain, C3HC4 (zinc finger)"/>
    <property type="match status" value="1"/>
</dbReference>
<dbReference type="AlphaFoldDB" id="A0A267H8T8"/>
<keyword evidence="1" id="KW-0479">Metal-binding</keyword>
<dbReference type="Proteomes" id="UP000215902">
    <property type="component" value="Unassembled WGS sequence"/>
</dbReference>
<dbReference type="InterPro" id="IPR011042">
    <property type="entry name" value="6-blade_b-propeller_TolB-like"/>
</dbReference>
<evidence type="ECO:0000313" key="7">
    <source>
        <dbReference type="Proteomes" id="UP000215902"/>
    </source>
</evidence>
<organism evidence="6 7">
    <name type="scientific">Macrostomum lignano</name>
    <dbReference type="NCBI Taxonomy" id="282301"/>
    <lineage>
        <taxon>Eukaryota</taxon>
        <taxon>Metazoa</taxon>
        <taxon>Spiralia</taxon>
        <taxon>Lophotrochozoa</taxon>
        <taxon>Platyhelminthes</taxon>
        <taxon>Rhabditophora</taxon>
        <taxon>Macrostomorpha</taxon>
        <taxon>Macrostomida</taxon>
        <taxon>Macrostomidae</taxon>
        <taxon>Macrostomum</taxon>
    </lineage>
</organism>
<dbReference type="SUPFAM" id="SSF63825">
    <property type="entry name" value="YWTD domain"/>
    <property type="match status" value="1"/>
</dbReference>
<dbReference type="PROSITE" id="PS00518">
    <property type="entry name" value="ZF_RING_1"/>
    <property type="match status" value="1"/>
</dbReference>
<dbReference type="Gene3D" id="2.120.10.30">
    <property type="entry name" value="TolB, C-terminal domain"/>
    <property type="match status" value="1"/>
</dbReference>
<sequence length="553" mass="61326">VGDMLNSNCRTNGYQQQQSLPAATSSSASPLCRVQQHLECGICLELLTDPLQLPCQHTFCRACLLRLVVPTSVAGIEGVRTVVHCPVCRREHPVQQQQQELGFPRNLLAGSLLDSLAYCCLCDSDRLATNACPDCKRSLCQKHFVWHIGQCGSGGGGNSSSSVQQLRSLLTEVQTECSQLALQAAGSGQSLIVDPTDQQLVVTCAQQLLALLGSNCPLKLSSTGGGPGGVKELLGAGCIRRKDWQSIRQSVYQCHSDPYDVVLVRHTQVLYYCPSAGCSSLRRNRPDHSWRRLPRTLLYCSHDNGEVELIACGVVTATNSSNSSNLGFSPLTRVQLRHRQRLALHYQERGELLLLANWHQSRVHVCNLALECVHLITGLLHPSGLCVDPLRALLYVTNSIVGNVDVYHCDTYRYFHTLRHEEFHDLHSVCCHGNRLFVSDTVANCIFAFSTSDLSRVVQRYRLNCPGFICVDWEGCLYVAYGASQCTVAVIDSAVDQQQQQQQQQQPLLARLGCEKSSAIGRFRMVRGLASLDHWNCLCVCDFGNRRLQFFYF</sequence>
<evidence type="ECO:0000256" key="3">
    <source>
        <dbReference type="ARBA" id="ARBA00022833"/>
    </source>
</evidence>
<keyword evidence="7" id="KW-1185">Reference proteome</keyword>
<dbReference type="InterPro" id="IPR047153">
    <property type="entry name" value="TRIM45/56/19-like"/>
</dbReference>
<dbReference type="SMART" id="SM00184">
    <property type="entry name" value="RING"/>
    <property type="match status" value="1"/>
</dbReference>
<reference evidence="6 7" key="1">
    <citation type="submission" date="2017-06" db="EMBL/GenBank/DDBJ databases">
        <title>A platform for efficient transgenesis in Macrostomum lignano, a flatworm model organism for stem cell research.</title>
        <authorList>
            <person name="Berezikov E."/>
        </authorList>
    </citation>
    <scope>NUCLEOTIDE SEQUENCE [LARGE SCALE GENOMIC DNA]</scope>
    <source>
        <strain evidence="6">DV1</strain>
        <tissue evidence="6">Whole organism</tissue>
    </source>
</reference>
<dbReference type="GO" id="GO:0008270">
    <property type="term" value="F:zinc ion binding"/>
    <property type="evidence" value="ECO:0007669"/>
    <property type="project" value="UniProtKB-KW"/>
</dbReference>
<dbReference type="SUPFAM" id="SSF57850">
    <property type="entry name" value="RING/U-box"/>
    <property type="match status" value="1"/>
</dbReference>